<dbReference type="Proteomes" id="UP000000370">
    <property type="component" value="Chromosome"/>
</dbReference>
<proteinExistence type="predicted"/>
<dbReference type="STRING" id="357809.Cphy_3527"/>
<dbReference type="EMBL" id="CP000885">
    <property type="protein sequence ID" value="ABX43876.1"/>
    <property type="molecule type" value="Genomic_DNA"/>
</dbReference>
<dbReference type="eggNOG" id="ENOG5033E7H">
    <property type="taxonomic scope" value="Bacteria"/>
</dbReference>
<sequence length="70" mass="7801">MRCPNCGDDRCIIVEESETNQKGYGLGKGCCGYLILGPIGWVCGLCGMGKSHTVRRTFWICQHCGRKFRT</sequence>
<accession>A9KIL3</accession>
<dbReference type="OrthoDB" id="1911082at2"/>
<protein>
    <recommendedName>
        <fullName evidence="3">LITAF domain-containing protein</fullName>
    </recommendedName>
</protein>
<evidence type="ECO:0008006" key="3">
    <source>
        <dbReference type="Google" id="ProtNLM"/>
    </source>
</evidence>
<reference evidence="2" key="1">
    <citation type="submission" date="2007-11" db="EMBL/GenBank/DDBJ databases">
        <title>Complete genome sequence of Clostridium phytofermentans ISDg.</title>
        <authorList>
            <person name="Leschine S.B."/>
            <person name="Warnick T.A."/>
            <person name="Blanchard J.L."/>
            <person name="Schnell D.J."/>
            <person name="Petit E.L."/>
            <person name="LaTouf W.G."/>
            <person name="Copeland A."/>
            <person name="Lucas S."/>
            <person name="Lapidus A."/>
            <person name="Barry K."/>
            <person name="Glavina del Rio T."/>
            <person name="Dalin E."/>
            <person name="Tice H."/>
            <person name="Pitluck S."/>
            <person name="Kiss H."/>
            <person name="Brettin T."/>
            <person name="Bruce D."/>
            <person name="Detter J.C."/>
            <person name="Han C."/>
            <person name="Kuske C."/>
            <person name="Schmutz J."/>
            <person name="Larimer F."/>
            <person name="Land M."/>
            <person name="Hauser L."/>
            <person name="Kyrpides N."/>
            <person name="Kim E.A."/>
            <person name="Richardson P."/>
        </authorList>
    </citation>
    <scope>NUCLEOTIDE SEQUENCE [LARGE SCALE GENOMIC DNA]</scope>
    <source>
        <strain evidence="2">ATCC 700394 / DSM 18823 / ISDg</strain>
    </source>
</reference>
<keyword evidence="2" id="KW-1185">Reference proteome</keyword>
<evidence type="ECO:0000313" key="2">
    <source>
        <dbReference type="Proteomes" id="UP000000370"/>
    </source>
</evidence>
<dbReference type="RefSeq" id="WP_012201524.1">
    <property type="nucleotide sequence ID" value="NC_010001.1"/>
</dbReference>
<dbReference type="AlphaFoldDB" id="A9KIL3"/>
<dbReference type="HOGENOM" id="CLU_200317_0_0_9"/>
<dbReference type="KEGG" id="cpy:Cphy_3527"/>
<gene>
    <name evidence="1" type="ordered locus">Cphy_3527</name>
</gene>
<evidence type="ECO:0000313" key="1">
    <source>
        <dbReference type="EMBL" id="ABX43876.1"/>
    </source>
</evidence>
<organism evidence="1 2">
    <name type="scientific">Lachnoclostridium phytofermentans (strain ATCC 700394 / DSM 18823 / ISDg)</name>
    <name type="common">Clostridium phytofermentans</name>
    <dbReference type="NCBI Taxonomy" id="357809"/>
    <lineage>
        <taxon>Bacteria</taxon>
        <taxon>Bacillati</taxon>
        <taxon>Bacillota</taxon>
        <taxon>Clostridia</taxon>
        <taxon>Lachnospirales</taxon>
        <taxon>Lachnospiraceae</taxon>
    </lineage>
</organism>
<name>A9KIL3_LACP7</name>